<organism evidence="1 2">
    <name type="scientific">Racocetra persica</name>
    <dbReference type="NCBI Taxonomy" id="160502"/>
    <lineage>
        <taxon>Eukaryota</taxon>
        <taxon>Fungi</taxon>
        <taxon>Fungi incertae sedis</taxon>
        <taxon>Mucoromycota</taxon>
        <taxon>Glomeromycotina</taxon>
        <taxon>Glomeromycetes</taxon>
        <taxon>Diversisporales</taxon>
        <taxon>Gigasporaceae</taxon>
        <taxon>Racocetra</taxon>
    </lineage>
</organism>
<dbReference type="EMBL" id="CAJVQC010031209">
    <property type="protein sequence ID" value="CAG8747839.1"/>
    <property type="molecule type" value="Genomic_DNA"/>
</dbReference>
<feature type="non-terminal residue" evidence="1">
    <location>
        <position position="1"/>
    </location>
</feature>
<keyword evidence="2" id="KW-1185">Reference proteome</keyword>
<gene>
    <name evidence="1" type="ORF">RPERSI_LOCUS13860</name>
</gene>
<comment type="caution">
    <text evidence="1">The sequence shown here is derived from an EMBL/GenBank/DDBJ whole genome shotgun (WGS) entry which is preliminary data.</text>
</comment>
<dbReference type="Proteomes" id="UP000789920">
    <property type="component" value="Unassembled WGS sequence"/>
</dbReference>
<reference evidence="1" key="1">
    <citation type="submission" date="2021-06" db="EMBL/GenBank/DDBJ databases">
        <authorList>
            <person name="Kallberg Y."/>
            <person name="Tangrot J."/>
            <person name="Rosling A."/>
        </authorList>
    </citation>
    <scope>NUCLEOTIDE SEQUENCE</scope>
    <source>
        <strain evidence="1">MA461A</strain>
    </source>
</reference>
<feature type="non-terminal residue" evidence="1">
    <location>
        <position position="90"/>
    </location>
</feature>
<evidence type="ECO:0000313" key="2">
    <source>
        <dbReference type="Proteomes" id="UP000789920"/>
    </source>
</evidence>
<accession>A0ACA9QEP3</accession>
<name>A0ACA9QEP3_9GLOM</name>
<sequence>EEFIINHNRKSTPILTKNGSPTFLSVQSNVQITNEPNLERSSQRKDEANELKARGLTLLKTDNDRINDSLMSVDVGNLLIQQLIIHENSC</sequence>
<evidence type="ECO:0000313" key="1">
    <source>
        <dbReference type="EMBL" id="CAG8747839.1"/>
    </source>
</evidence>
<protein>
    <submittedName>
        <fullName evidence="1">30510_t:CDS:1</fullName>
    </submittedName>
</protein>
<proteinExistence type="predicted"/>